<sequence length="276" mass="31517">MLSREEFARRLEEELPDVADSVPHRWQELGDVVVIRLFDERAWAYRREVGRILREVTGARSVVALRRVSGTFREPVGEVVAGDRNAETVHRELGIRFKLDPTRVMFARGNLEERRRLLESDLEGKLVFDMFAGIGYFTLPAALAGAEVIAAELNPVACRYLVENARLNGVEGRVRVFLGDCREVARFVRAADRVLMGYLKGTLKFLPYACRAVRDGGVLVVHEVFQKRWGEDRVAREVLNALPDGFEGEVLEVRRVKSFSPALDHYAVELRVRRRR</sequence>
<dbReference type="OMA" id="APGVWHV"/>
<evidence type="ECO:0000313" key="5">
    <source>
        <dbReference type="EMBL" id="HII69829.1"/>
    </source>
</evidence>
<dbReference type="CDD" id="cd02440">
    <property type="entry name" value="AdoMet_MTases"/>
    <property type="match status" value="1"/>
</dbReference>
<keyword evidence="3" id="KW-0819">tRNA processing</keyword>
<evidence type="ECO:0000259" key="4">
    <source>
        <dbReference type="PROSITE" id="PS51684"/>
    </source>
</evidence>
<dbReference type="InterPro" id="IPR056744">
    <property type="entry name" value="TRM5/TYW2-like_N"/>
</dbReference>
<dbReference type="PANTHER" id="PTHR23245:SF31">
    <property type="entry name" value="TRNA WYBUTOSINE-SYNTHESIZING PROTEIN 3 HOMOLOG"/>
    <property type="match status" value="1"/>
</dbReference>
<dbReference type="RefSeq" id="WP_011019308.1">
    <property type="nucleotide sequence ID" value="NZ_DUJS01000002.1"/>
</dbReference>
<dbReference type="Gene3D" id="3.40.50.150">
    <property type="entry name" value="Vaccinia Virus protein VP39"/>
    <property type="match status" value="1"/>
</dbReference>
<dbReference type="Pfam" id="PF25133">
    <property type="entry name" value="TYW2_N_2"/>
    <property type="match status" value="1"/>
</dbReference>
<gene>
    <name evidence="5" type="ORF">HA336_01175</name>
</gene>
<dbReference type="Pfam" id="PF02475">
    <property type="entry name" value="TRM5-TYW2_MTfase"/>
    <property type="match status" value="1"/>
</dbReference>
<dbReference type="SUPFAM" id="SSF53335">
    <property type="entry name" value="S-adenosyl-L-methionine-dependent methyltransferases"/>
    <property type="match status" value="1"/>
</dbReference>
<keyword evidence="2" id="KW-0949">S-adenosyl-L-methionine</keyword>
<dbReference type="GO" id="GO:0030488">
    <property type="term" value="P:tRNA methylation"/>
    <property type="evidence" value="ECO:0007669"/>
    <property type="project" value="TreeGrafter"/>
</dbReference>
<dbReference type="AlphaFoldDB" id="A0A832WNN0"/>
<comment type="caution">
    <text evidence="5">The sequence shown here is derived from an EMBL/GenBank/DDBJ whole genome shotgun (WGS) entry which is preliminary data.</text>
</comment>
<dbReference type="GO" id="GO:0031591">
    <property type="term" value="P:wybutosine biosynthetic process"/>
    <property type="evidence" value="ECO:0007669"/>
    <property type="project" value="TreeGrafter"/>
</dbReference>
<name>A0A832WNN0_9EURY</name>
<evidence type="ECO:0000256" key="1">
    <source>
        <dbReference type="ARBA" id="ARBA00022679"/>
    </source>
</evidence>
<dbReference type="EMBL" id="DUJS01000002">
    <property type="protein sequence ID" value="HII69829.1"/>
    <property type="molecule type" value="Genomic_DNA"/>
</dbReference>
<dbReference type="PANTHER" id="PTHR23245">
    <property type="entry name" value="TRNA METHYLTRANSFERASE"/>
    <property type="match status" value="1"/>
</dbReference>
<protein>
    <submittedName>
        <fullName evidence="5">Class I SAM-dependent methyltransferase family protein</fullName>
    </submittedName>
</protein>
<dbReference type="InterPro" id="IPR029063">
    <property type="entry name" value="SAM-dependent_MTases_sf"/>
</dbReference>
<dbReference type="Proteomes" id="UP000619545">
    <property type="component" value="Unassembled WGS sequence"/>
</dbReference>
<dbReference type="InterPro" id="IPR056743">
    <property type="entry name" value="TRM5-TYW2-like_MTfase"/>
</dbReference>
<evidence type="ECO:0000313" key="6">
    <source>
        <dbReference type="Proteomes" id="UP000619545"/>
    </source>
</evidence>
<dbReference type="PROSITE" id="PS51684">
    <property type="entry name" value="SAM_MT_TRM5_TYW2"/>
    <property type="match status" value="1"/>
</dbReference>
<keyword evidence="1 5" id="KW-0808">Transferase</keyword>
<dbReference type="InterPro" id="IPR030382">
    <property type="entry name" value="MeTrfase_TRM5/TYW2"/>
</dbReference>
<dbReference type="GeneID" id="1477041"/>
<organism evidence="5 6">
    <name type="scientific">Methanopyrus kandleri</name>
    <dbReference type="NCBI Taxonomy" id="2320"/>
    <lineage>
        <taxon>Archaea</taxon>
        <taxon>Methanobacteriati</taxon>
        <taxon>Methanobacteriota</taxon>
        <taxon>Methanomada group</taxon>
        <taxon>Methanopyri</taxon>
        <taxon>Methanopyrales</taxon>
        <taxon>Methanopyraceae</taxon>
        <taxon>Methanopyrus</taxon>
    </lineage>
</organism>
<feature type="domain" description="SAM-dependent methyltransferase TRM5/TYW2-type" evidence="4">
    <location>
        <begin position="26"/>
        <end position="274"/>
    </location>
</feature>
<dbReference type="GO" id="GO:0005737">
    <property type="term" value="C:cytoplasm"/>
    <property type="evidence" value="ECO:0007669"/>
    <property type="project" value="TreeGrafter"/>
</dbReference>
<evidence type="ECO:0000256" key="2">
    <source>
        <dbReference type="ARBA" id="ARBA00022691"/>
    </source>
</evidence>
<proteinExistence type="predicted"/>
<evidence type="ECO:0000256" key="3">
    <source>
        <dbReference type="ARBA" id="ARBA00022694"/>
    </source>
</evidence>
<dbReference type="Gene3D" id="3.30.300.110">
    <property type="entry name" value="Met-10+ protein-like domains"/>
    <property type="match status" value="1"/>
</dbReference>
<reference evidence="5" key="1">
    <citation type="journal article" date="2020" name="bioRxiv">
        <title>A rank-normalized archaeal taxonomy based on genome phylogeny resolves widespread incomplete and uneven classifications.</title>
        <authorList>
            <person name="Rinke C."/>
            <person name="Chuvochina M."/>
            <person name="Mussig A.J."/>
            <person name="Chaumeil P.-A."/>
            <person name="Waite D.W."/>
            <person name="Whitman W.B."/>
            <person name="Parks D.H."/>
            <person name="Hugenholtz P."/>
        </authorList>
    </citation>
    <scope>NUCLEOTIDE SEQUENCE</scope>
    <source>
        <strain evidence="5">UBA8853</strain>
    </source>
</reference>
<keyword evidence="5" id="KW-0489">Methyltransferase</keyword>
<dbReference type="GO" id="GO:0008175">
    <property type="term" value="F:tRNA methyltransferase activity"/>
    <property type="evidence" value="ECO:0007669"/>
    <property type="project" value="TreeGrafter"/>
</dbReference>
<accession>A0A832WNN0</accession>